<dbReference type="OrthoDB" id="9813817at2"/>
<dbReference type="AlphaFoldDB" id="A0A2U1FAJ0"/>
<evidence type="ECO:0000313" key="1">
    <source>
        <dbReference type="EMBL" id="PVZ09159.1"/>
    </source>
</evidence>
<accession>A0A2U1FAJ0</accession>
<dbReference type="Proteomes" id="UP000245462">
    <property type="component" value="Unassembled WGS sequence"/>
</dbReference>
<dbReference type="RefSeq" id="WP_116679531.1">
    <property type="nucleotide sequence ID" value="NZ_JBGXZY010000096.1"/>
</dbReference>
<reference evidence="1 2" key="1">
    <citation type="submission" date="2018-04" db="EMBL/GenBank/DDBJ databases">
        <title>Genomic Encyclopedia of Type Strains, Phase IV (KMG-IV): sequencing the most valuable type-strain genomes for metagenomic binning, comparative biology and taxonomic classification.</title>
        <authorList>
            <person name="Goeker M."/>
        </authorList>
    </citation>
    <scope>NUCLEOTIDE SEQUENCE [LARGE SCALE GENOMIC DNA]</scope>
    <source>
        <strain evidence="1 2">DSM 28520</strain>
    </source>
</reference>
<comment type="caution">
    <text evidence="1">The sequence shown here is derived from an EMBL/GenBank/DDBJ whole genome shotgun (WGS) entry which is preliminary data.</text>
</comment>
<organism evidence="1 2">
    <name type="scientific">Porphyromonas loveana</name>
    <dbReference type="NCBI Taxonomy" id="1884669"/>
    <lineage>
        <taxon>Bacteria</taxon>
        <taxon>Pseudomonadati</taxon>
        <taxon>Bacteroidota</taxon>
        <taxon>Bacteroidia</taxon>
        <taxon>Bacteroidales</taxon>
        <taxon>Porphyromonadaceae</taxon>
        <taxon>Porphyromonas</taxon>
    </lineage>
</organism>
<dbReference type="Pfam" id="PF11950">
    <property type="entry name" value="DUF3467"/>
    <property type="match status" value="1"/>
</dbReference>
<gene>
    <name evidence="1" type="ORF">C7382_11026</name>
</gene>
<dbReference type="EMBL" id="QEKY01000010">
    <property type="protein sequence ID" value="PVZ09159.1"/>
    <property type="molecule type" value="Genomic_DNA"/>
</dbReference>
<name>A0A2U1FAJ0_9PORP</name>
<sequence>MENEKKINIELPEEVAQGDYCNLCIVMHSPSEFVMDFVRMVPNRDVARVQDRVILTPDNAKRFLITLSDNIRRYEAEHGEIRLEQRPADITTFAFPSNLKGEA</sequence>
<dbReference type="GeneID" id="94550999"/>
<keyword evidence="2" id="KW-1185">Reference proteome</keyword>
<proteinExistence type="predicted"/>
<dbReference type="InterPro" id="IPR021857">
    <property type="entry name" value="DUF3467"/>
</dbReference>
<evidence type="ECO:0000313" key="2">
    <source>
        <dbReference type="Proteomes" id="UP000245462"/>
    </source>
</evidence>
<protein>
    <submittedName>
        <fullName evidence="1">Uncharacterized protein DUF3467</fullName>
    </submittedName>
</protein>